<evidence type="ECO:0000313" key="5">
    <source>
        <dbReference type="EMBL" id="OEU07647.1"/>
    </source>
</evidence>
<dbReference type="KEGG" id="fcy:FRACYDRAFT_264813"/>
<dbReference type="GO" id="GO:0006995">
    <property type="term" value="P:cellular response to nitrogen starvation"/>
    <property type="evidence" value="ECO:0007669"/>
    <property type="project" value="TreeGrafter"/>
</dbReference>
<comment type="subunit">
    <text evidence="1">Conjugated with ATG12.</text>
</comment>
<dbReference type="AlphaFoldDB" id="A0A1E7EPE9"/>
<organism evidence="5 6">
    <name type="scientific">Fragilariopsis cylindrus CCMP1102</name>
    <dbReference type="NCBI Taxonomy" id="635003"/>
    <lineage>
        <taxon>Eukaryota</taxon>
        <taxon>Sar</taxon>
        <taxon>Stramenopiles</taxon>
        <taxon>Ochrophyta</taxon>
        <taxon>Bacillariophyta</taxon>
        <taxon>Bacillariophyceae</taxon>
        <taxon>Bacillariophycidae</taxon>
        <taxon>Bacillariales</taxon>
        <taxon>Bacillariaceae</taxon>
        <taxon>Fragilariopsis</taxon>
    </lineage>
</organism>
<feature type="region of interest" description="Disordered" evidence="2">
    <location>
        <begin position="1"/>
        <end position="45"/>
    </location>
</feature>
<feature type="compositionally biased region" description="Gly residues" evidence="2">
    <location>
        <begin position="18"/>
        <end position="27"/>
    </location>
</feature>
<gene>
    <name evidence="5" type="ORF">FRACYDRAFT_264813</name>
</gene>
<sequence length="482" mass="53421">MKSSLSSSSSSGNNQNDDGGGSGGGGGVDKEKDEDEDVTDGKIPIRISLGQTSVGTSTSSIPDPIHVLVSRQTFLHIGLEVVSLFKKTKTAAGMKLTTNITKQPLRWQYFVGVLFDSIHGHPPLQSSTSTSTTNCLPWEITLHFQSYPHQQLLELNNSGGVEGGGGGVIETIQQTYKFIKTRFIYPIWESKIFTEYDKIIAYKNMECNKVLDTTMTTTTKATTITSAITSASATTDDSENSKKTKFNTTSSDNNDNNSNNNNKNDKNDNNNDSALVSDSVSTKCTTTSAALPLPLTNTNTNINTNTKMSNSNNNSIITRYTFNNKDLVMIPIRLSIDPMKPMIQKRFDYNRNDNNNNNDPMTLGSLLCIWVPQYFCYCDDDKDDNDENNRDERTTPKKTVVRTKTIYANKEEEDDSSIISSSDTSPTTITKNSSEKKKKESMNKKIYWCVAGVVPPLETSVIDLWLALRHPDNFLYISIIIT</sequence>
<dbReference type="PANTHER" id="PTHR13040:SF2">
    <property type="entry name" value="AUTOPHAGY PROTEIN 5"/>
    <property type="match status" value="1"/>
</dbReference>
<evidence type="ECO:0000259" key="3">
    <source>
        <dbReference type="Pfam" id="PF04106"/>
    </source>
</evidence>
<dbReference type="GO" id="GO:0034045">
    <property type="term" value="C:phagophore assembly site membrane"/>
    <property type="evidence" value="ECO:0007669"/>
    <property type="project" value="UniProtKB-SubCell"/>
</dbReference>
<dbReference type="InterPro" id="IPR042527">
    <property type="entry name" value="Atg5_UblA_dom_sf"/>
</dbReference>
<dbReference type="GO" id="GO:0061908">
    <property type="term" value="C:phagophore"/>
    <property type="evidence" value="ECO:0007669"/>
    <property type="project" value="TreeGrafter"/>
</dbReference>
<feature type="region of interest" description="Disordered" evidence="2">
    <location>
        <begin position="230"/>
        <end position="277"/>
    </location>
</feature>
<evidence type="ECO:0000259" key="4">
    <source>
        <dbReference type="Pfam" id="PF20638"/>
    </source>
</evidence>
<dbReference type="InterPro" id="IPR048939">
    <property type="entry name" value="ATG5_UblA"/>
</dbReference>
<feature type="domain" description="Autophagy protein ATG5 UblA" evidence="4">
    <location>
        <begin position="39"/>
        <end position="144"/>
    </location>
</feature>
<dbReference type="InterPro" id="IPR007239">
    <property type="entry name" value="Atg5"/>
</dbReference>
<dbReference type="PANTHER" id="PTHR13040">
    <property type="entry name" value="AUTOPHAGY PROTEIN 5"/>
    <property type="match status" value="1"/>
</dbReference>
<name>A0A1E7EPE9_9STRA</name>
<keyword evidence="1" id="KW-0832">Ubl conjugation</keyword>
<dbReference type="Proteomes" id="UP000095751">
    <property type="component" value="Unassembled WGS sequence"/>
</dbReference>
<dbReference type="InterPro" id="IPR048318">
    <property type="entry name" value="ATG5_UblB"/>
</dbReference>
<dbReference type="OrthoDB" id="272162at2759"/>
<dbReference type="Gene3D" id="3.10.20.620">
    <property type="match status" value="1"/>
</dbReference>
<comment type="subcellular location">
    <subcellularLocation>
        <location evidence="1">Preautophagosomal structure membrane</location>
        <topology evidence="1">Peripheral membrane protein</topology>
    </subcellularLocation>
</comment>
<dbReference type="Pfam" id="PF20638">
    <property type="entry name" value="ATG5_UblA"/>
    <property type="match status" value="1"/>
</dbReference>
<feature type="domain" description="Autophagy protein ATG5 UblB" evidence="3">
    <location>
        <begin position="330"/>
        <end position="479"/>
    </location>
</feature>
<dbReference type="GO" id="GO:0000422">
    <property type="term" value="P:autophagy of mitochondrion"/>
    <property type="evidence" value="ECO:0007669"/>
    <property type="project" value="TreeGrafter"/>
</dbReference>
<proteinExistence type="inferred from homology"/>
<feature type="compositionally biased region" description="Low complexity" evidence="2">
    <location>
        <begin position="417"/>
        <end position="432"/>
    </location>
</feature>
<dbReference type="GO" id="GO:0005776">
    <property type="term" value="C:autophagosome"/>
    <property type="evidence" value="ECO:0007669"/>
    <property type="project" value="TreeGrafter"/>
</dbReference>
<keyword evidence="1" id="KW-0072">Autophagy</keyword>
<comment type="function">
    <text evidence="1">Involved in autophagic vesicle formation.</text>
</comment>
<feature type="region of interest" description="Disordered" evidence="2">
    <location>
        <begin position="412"/>
        <end position="436"/>
    </location>
</feature>
<keyword evidence="1" id="KW-1017">Isopeptide bond</keyword>
<dbReference type="GO" id="GO:0044233">
    <property type="term" value="C:mitochondria-associated endoplasmic reticulum membrane contact site"/>
    <property type="evidence" value="ECO:0007669"/>
    <property type="project" value="TreeGrafter"/>
</dbReference>
<evidence type="ECO:0000313" key="6">
    <source>
        <dbReference type="Proteomes" id="UP000095751"/>
    </source>
</evidence>
<evidence type="ECO:0000256" key="2">
    <source>
        <dbReference type="SAM" id="MobiDB-lite"/>
    </source>
</evidence>
<accession>A0A1E7EPE9</accession>
<evidence type="ECO:0000256" key="1">
    <source>
        <dbReference type="RuleBase" id="RU361202"/>
    </source>
</evidence>
<dbReference type="EMBL" id="KV784384">
    <property type="protein sequence ID" value="OEU07647.1"/>
    <property type="molecule type" value="Genomic_DNA"/>
</dbReference>
<dbReference type="Gene3D" id="3.10.20.90">
    <property type="entry name" value="Phosphatidylinositol 3-kinase Catalytic Subunit, Chain A, domain 1"/>
    <property type="match status" value="1"/>
</dbReference>
<feature type="compositionally biased region" description="Low complexity" evidence="2">
    <location>
        <begin position="1"/>
        <end position="17"/>
    </location>
</feature>
<dbReference type="InParanoid" id="A0A1E7EPE9"/>
<keyword evidence="6" id="KW-1185">Reference proteome</keyword>
<feature type="compositionally biased region" description="Low complexity" evidence="2">
    <location>
        <begin position="246"/>
        <end position="262"/>
    </location>
</feature>
<dbReference type="Pfam" id="PF04106">
    <property type="entry name" value="ATG5_UblB"/>
    <property type="match status" value="1"/>
</dbReference>
<comment type="similarity">
    <text evidence="1">Belongs to the ATG5 family.</text>
</comment>
<dbReference type="GO" id="GO:0034274">
    <property type="term" value="C:Atg12-Atg5-Atg16 complex"/>
    <property type="evidence" value="ECO:0007669"/>
    <property type="project" value="TreeGrafter"/>
</dbReference>
<dbReference type="GO" id="GO:0019776">
    <property type="term" value="F:Atg8-family ligase activity"/>
    <property type="evidence" value="ECO:0007669"/>
    <property type="project" value="TreeGrafter"/>
</dbReference>
<dbReference type="GO" id="GO:0034727">
    <property type="term" value="P:piecemeal microautophagy of the nucleus"/>
    <property type="evidence" value="ECO:0007669"/>
    <property type="project" value="TreeGrafter"/>
</dbReference>
<keyword evidence="1" id="KW-0472">Membrane</keyword>
<protein>
    <recommendedName>
        <fullName evidence="1">Autophagy protein 5</fullName>
    </recommendedName>
</protein>
<reference evidence="5 6" key="1">
    <citation type="submission" date="2016-09" db="EMBL/GenBank/DDBJ databases">
        <title>Extensive genetic diversity and differential bi-allelic expression allows diatom success in the polar Southern Ocean.</title>
        <authorList>
            <consortium name="DOE Joint Genome Institute"/>
            <person name="Mock T."/>
            <person name="Otillar R.P."/>
            <person name="Strauss J."/>
            <person name="Dupont C."/>
            <person name="Frickenhaus S."/>
            <person name="Maumus F."/>
            <person name="Mcmullan M."/>
            <person name="Sanges R."/>
            <person name="Schmutz J."/>
            <person name="Toseland A."/>
            <person name="Valas R."/>
            <person name="Veluchamy A."/>
            <person name="Ward B.J."/>
            <person name="Allen A."/>
            <person name="Barry K."/>
            <person name="Falciatore A."/>
            <person name="Ferrante M."/>
            <person name="Fortunato A.E."/>
            <person name="Gloeckner G."/>
            <person name="Gruber A."/>
            <person name="Hipkin R."/>
            <person name="Janech M."/>
            <person name="Kroth P."/>
            <person name="Leese F."/>
            <person name="Lindquist E."/>
            <person name="Lyon B.R."/>
            <person name="Martin J."/>
            <person name="Mayer C."/>
            <person name="Parker M."/>
            <person name="Quesneville H."/>
            <person name="Raymond J."/>
            <person name="Uhlig C."/>
            <person name="Valentin K.U."/>
            <person name="Worden A.Z."/>
            <person name="Armbrust E.V."/>
            <person name="Bowler C."/>
            <person name="Green B."/>
            <person name="Moulton V."/>
            <person name="Van Oosterhout C."/>
            <person name="Grigoriev I."/>
        </authorList>
    </citation>
    <scope>NUCLEOTIDE SEQUENCE [LARGE SCALE GENOMIC DNA]</scope>
    <source>
        <strain evidence="5 6">CCMP1102</strain>
    </source>
</reference>